<dbReference type="AlphaFoldDB" id="A0A0F9C480"/>
<dbReference type="EMBL" id="LAZR01048645">
    <property type="protein sequence ID" value="KKK91451.1"/>
    <property type="molecule type" value="Genomic_DNA"/>
</dbReference>
<dbReference type="InterPro" id="IPR038258">
    <property type="entry name" value="Gp4_sf"/>
</dbReference>
<name>A0A0F9C480_9ZZZZ</name>
<organism evidence="1">
    <name type="scientific">marine sediment metagenome</name>
    <dbReference type="NCBI Taxonomy" id="412755"/>
    <lineage>
        <taxon>unclassified sequences</taxon>
        <taxon>metagenomes</taxon>
        <taxon>ecological metagenomes</taxon>
    </lineage>
</organism>
<comment type="caution">
    <text evidence="1">The sequence shown here is derived from an EMBL/GenBank/DDBJ whole genome shotgun (WGS) entry which is preliminary data.</text>
</comment>
<feature type="non-terminal residue" evidence="1">
    <location>
        <position position="181"/>
    </location>
</feature>
<dbReference type="Gene3D" id="1.10.3230.20">
    <property type="entry name" value="P22 tail accessory factor (Gp4)"/>
    <property type="match status" value="1"/>
</dbReference>
<sequence>MSPVLLSPYAIYQHNTTGAKLVKAALRKLGVIASGEEVSGNELADALEELNRMLDNWNTEKLLVHVVNRGAWTITAATSTLEIGPGGNLDQIRPQKIEPGQAFMKDGDVEYPVDVWQLNRWAGIPDKTITGRPYILYYEANHPLGKIYLYPVTDQSYDFILYSWNLLGQISNINQAMAFAP</sequence>
<evidence type="ECO:0000313" key="1">
    <source>
        <dbReference type="EMBL" id="KKK91451.1"/>
    </source>
</evidence>
<reference evidence="1" key="1">
    <citation type="journal article" date="2015" name="Nature">
        <title>Complex archaea that bridge the gap between prokaryotes and eukaryotes.</title>
        <authorList>
            <person name="Spang A."/>
            <person name="Saw J.H."/>
            <person name="Jorgensen S.L."/>
            <person name="Zaremba-Niedzwiedzka K."/>
            <person name="Martijn J."/>
            <person name="Lind A.E."/>
            <person name="van Eijk R."/>
            <person name="Schleper C."/>
            <person name="Guy L."/>
            <person name="Ettema T.J."/>
        </authorList>
    </citation>
    <scope>NUCLEOTIDE SEQUENCE</scope>
</reference>
<proteinExistence type="predicted"/>
<accession>A0A0F9C480</accession>
<gene>
    <name evidence="1" type="ORF">LCGC14_2712860</name>
</gene>
<protein>
    <submittedName>
        <fullName evidence="1">Uncharacterized protein</fullName>
    </submittedName>
</protein>